<gene>
    <name evidence="2" type="primary">IL-3A_488R</name>
    <name evidence="2" type="ORF">PBCVIL3A_488R</name>
</gene>
<evidence type="ECO:0000313" key="3">
    <source>
        <dbReference type="Proteomes" id="UP000247091"/>
    </source>
</evidence>
<proteinExistence type="predicted"/>
<sequence>MDKIQCSNCKCWRPGESYIGKKGTIVKRCLKCREKDARQKQRPEVKEKRNERNKERNYSQISREKRRTDNEEEYLATAAKYQQEWSAKNKDHLAKYNTTNVNRRLSAIKQQAKNKGYVWELMDEEATTLMTTECFYCGYLELDTTVNGIDRMDNTIGYTKENCVGCCGTCNFMKKALDAHTFIERCRQISFIHGGPGELYDCWFSNKRVSFNEYNKRANKKNIDFSISEIEFNNICSRPCEYCDRRNNNDNINGVDRIDNDIGYTLDNCVSCCGQCNQSKANISYDVYITKCKTIATKSHDIPDMSRCINVVSKRIQKTE</sequence>
<feature type="region of interest" description="Disordered" evidence="1">
    <location>
        <begin position="37"/>
        <end position="69"/>
    </location>
</feature>
<evidence type="ECO:0000256" key="1">
    <source>
        <dbReference type="SAM" id="MobiDB-lite"/>
    </source>
</evidence>
<name>M1I622_PBCVI</name>
<reference evidence="2 3" key="1">
    <citation type="submission" date="2012-10" db="EMBL/GenBank/DDBJ databases">
        <title>Towards defining the chloroviruses: a genomic journey through a genus of large DNA viruses.</title>
        <authorList>
            <person name="Jeanniard A."/>
            <person name="Dunigan D.D."/>
            <person name="Gurnon J.R."/>
            <person name="Agarkova I."/>
            <person name="Kang M."/>
            <person name="Vitek J."/>
            <person name="Duncan G."/>
            <person name="McClung O.W."/>
            <person name="Larsen M."/>
            <person name="Claverie J.-M."/>
            <person name="Van Etten J.L."/>
            <person name="Blanc G."/>
        </authorList>
    </citation>
    <scope>NUCLEOTIDE SEQUENCE [LARGE SCALE GENOMIC DNA]</scope>
</reference>
<dbReference type="Gene3D" id="3.30.40.220">
    <property type="match status" value="2"/>
</dbReference>
<dbReference type="Proteomes" id="UP000247091">
    <property type="component" value="Segment"/>
</dbReference>
<accession>M1I622</accession>
<organism evidence="2 3">
    <name type="scientific">Paramecium bursaria Chlorella virus IL3A</name>
    <name type="common">PBCV-IL3A</name>
    <dbReference type="NCBI Taxonomy" id="46019"/>
    <lineage>
        <taxon>Viruses</taxon>
        <taxon>Varidnaviria</taxon>
        <taxon>Bamfordvirae</taxon>
        <taxon>Nucleocytoviricota</taxon>
        <taxon>Megaviricetes</taxon>
        <taxon>Algavirales</taxon>
        <taxon>Phycodnaviridae</taxon>
        <taxon>Chlorovirus</taxon>
        <taxon>Chlorovirus illinoense</taxon>
    </lineage>
</organism>
<protein>
    <submittedName>
        <fullName evidence="2">Uncharacterized protein</fullName>
    </submittedName>
</protein>
<dbReference type="EMBL" id="JX997169">
    <property type="protein sequence ID" value="AGE53935.1"/>
    <property type="molecule type" value="Genomic_DNA"/>
</dbReference>
<evidence type="ECO:0000313" key="2">
    <source>
        <dbReference type="EMBL" id="AGE53935.1"/>
    </source>
</evidence>
<organismHost>
    <name type="scientific">Chlorella</name>
    <dbReference type="NCBI Taxonomy" id="3071"/>
</organismHost>